<feature type="domain" description="Pyrroline-5-carboxylate reductase catalytic N-terminal" evidence="9">
    <location>
        <begin position="2"/>
        <end position="94"/>
    </location>
</feature>
<dbReference type="GO" id="GO:0004735">
    <property type="term" value="F:pyrroline-5-carboxylate reductase activity"/>
    <property type="evidence" value="ECO:0007669"/>
    <property type="project" value="InterPro"/>
</dbReference>
<dbReference type="SUPFAM" id="SSF51735">
    <property type="entry name" value="NAD(P)-binding Rossmann-fold domains"/>
    <property type="match status" value="1"/>
</dbReference>
<sequence>MIAFIGGGNMAEALIKGMKGSGSKEDITVSEPLAQRREYLRDTYGVSVTFDNAEAVKKASIIVLAVKPQQMDKVIADIAPGVDSKKTVVSIAAGITIKYYLDRLDTERVVRVMPNMGAMKGEGMSVLSFCDCFNDADINRVKEIFISSGVAISLPERHMDAVTALSGSGPAFIALFIESMIEAGVSLGLGRDDAAQLAIQTLRGTTEVLDGGPTPGKLIEMVRSPGGTTAEGLSTFEREGLRLTVLKALEAAARRSKELAK</sequence>
<dbReference type="GO" id="GO:0055129">
    <property type="term" value="P:L-proline biosynthetic process"/>
    <property type="evidence" value="ECO:0007669"/>
    <property type="project" value="TreeGrafter"/>
</dbReference>
<gene>
    <name evidence="11" type="ORF">LCGC14_2645940</name>
</gene>
<dbReference type="Gene3D" id="1.10.3730.10">
    <property type="entry name" value="ProC C-terminal domain-like"/>
    <property type="match status" value="1"/>
</dbReference>
<dbReference type="Pfam" id="PF14748">
    <property type="entry name" value="P5CR_dimer"/>
    <property type="match status" value="1"/>
</dbReference>
<dbReference type="PANTHER" id="PTHR11645">
    <property type="entry name" value="PYRROLINE-5-CARBOXYLATE REDUCTASE"/>
    <property type="match status" value="1"/>
</dbReference>
<comment type="pathway">
    <text evidence="8">Amino-acid biosynthesis.</text>
</comment>
<evidence type="ECO:0000256" key="7">
    <source>
        <dbReference type="ARBA" id="ARBA00023002"/>
    </source>
</evidence>
<dbReference type="InterPro" id="IPR029036">
    <property type="entry name" value="P5CR_dimer"/>
</dbReference>
<dbReference type="AlphaFoldDB" id="A0A0F9AII3"/>
<feature type="domain" description="Pyrroline-5-carboxylate reductase dimerisation" evidence="10">
    <location>
        <begin position="156"/>
        <end position="259"/>
    </location>
</feature>
<evidence type="ECO:0000313" key="11">
    <source>
        <dbReference type="EMBL" id="KKK98120.1"/>
    </source>
</evidence>
<evidence type="ECO:0000256" key="8">
    <source>
        <dbReference type="ARBA" id="ARBA00029440"/>
    </source>
</evidence>
<dbReference type="InterPro" id="IPR000304">
    <property type="entry name" value="Pyrroline-COOH_reductase"/>
</dbReference>
<evidence type="ECO:0000256" key="1">
    <source>
        <dbReference type="ARBA" id="ARBA00004496"/>
    </source>
</evidence>
<dbReference type="Gene3D" id="3.40.50.720">
    <property type="entry name" value="NAD(P)-binding Rossmann-like Domain"/>
    <property type="match status" value="1"/>
</dbReference>
<protein>
    <recommendedName>
        <fullName evidence="12">Pyrroline-5-carboxylate reductase</fullName>
    </recommendedName>
</protein>
<keyword evidence="4" id="KW-0028">Amino-acid biosynthesis</keyword>
<dbReference type="FunFam" id="1.10.3730.10:FF:000001">
    <property type="entry name" value="Pyrroline-5-carboxylate reductase"/>
    <property type="match status" value="1"/>
</dbReference>
<evidence type="ECO:0000256" key="2">
    <source>
        <dbReference type="ARBA" id="ARBA00005525"/>
    </source>
</evidence>
<dbReference type="Pfam" id="PF03807">
    <property type="entry name" value="F420_oxidored"/>
    <property type="match status" value="1"/>
</dbReference>
<keyword evidence="5" id="KW-0641">Proline biosynthesis</keyword>
<proteinExistence type="inferred from homology"/>
<evidence type="ECO:0000256" key="6">
    <source>
        <dbReference type="ARBA" id="ARBA00022857"/>
    </source>
</evidence>
<comment type="similarity">
    <text evidence="2">Belongs to the pyrroline-5-carboxylate reductase family.</text>
</comment>
<dbReference type="HAMAP" id="MF_01925">
    <property type="entry name" value="P5C_reductase"/>
    <property type="match status" value="1"/>
</dbReference>
<name>A0A0F9AII3_9ZZZZ</name>
<dbReference type="GO" id="GO:0005737">
    <property type="term" value="C:cytoplasm"/>
    <property type="evidence" value="ECO:0007669"/>
    <property type="project" value="UniProtKB-SubCell"/>
</dbReference>
<evidence type="ECO:0008006" key="12">
    <source>
        <dbReference type="Google" id="ProtNLM"/>
    </source>
</evidence>
<dbReference type="PANTHER" id="PTHR11645:SF0">
    <property type="entry name" value="PYRROLINE-5-CARBOXYLATE REDUCTASE 3"/>
    <property type="match status" value="1"/>
</dbReference>
<evidence type="ECO:0000256" key="5">
    <source>
        <dbReference type="ARBA" id="ARBA00022650"/>
    </source>
</evidence>
<reference evidence="11" key="1">
    <citation type="journal article" date="2015" name="Nature">
        <title>Complex archaea that bridge the gap between prokaryotes and eukaryotes.</title>
        <authorList>
            <person name="Spang A."/>
            <person name="Saw J.H."/>
            <person name="Jorgensen S.L."/>
            <person name="Zaremba-Niedzwiedzka K."/>
            <person name="Martijn J."/>
            <person name="Lind A.E."/>
            <person name="van Eijk R."/>
            <person name="Schleper C."/>
            <person name="Guy L."/>
            <person name="Ettema T.J."/>
        </authorList>
    </citation>
    <scope>NUCLEOTIDE SEQUENCE</scope>
</reference>
<evidence type="ECO:0000259" key="10">
    <source>
        <dbReference type="Pfam" id="PF14748"/>
    </source>
</evidence>
<dbReference type="PIRSF" id="PIRSF000193">
    <property type="entry name" value="Pyrrol-5-carb_rd"/>
    <property type="match status" value="1"/>
</dbReference>
<accession>A0A0F9AII3</accession>
<comment type="subcellular location">
    <subcellularLocation>
        <location evidence="1">Cytoplasm</location>
    </subcellularLocation>
</comment>
<comment type="caution">
    <text evidence="11">The sequence shown here is derived from an EMBL/GenBank/DDBJ whole genome shotgun (WGS) entry which is preliminary data.</text>
</comment>
<evidence type="ECO:0000256" key="4">
    <source>
        <dbReference type="ARBA" id="ARBA00022605"/>
    </source>
</evidence>
<keyword evidence="3" id="KW-0963">Cytoplasm</keyword>
<dbReference type="EMBL" id="LAZR01045754">
    <property type="protein sequence ID" value="KKK98120.1"/>
    <property type="molecule type" value="Genomic_DNA"/>
</dbReference>
<dbReference type="FunFam" id="3.40.50.720:FF:000190">
    <property type="entry name" value="Pyrroline-5-carboxylate reductase"/>
    <property type="match status" value="1"/>
</dbReference>
<dbReference type="InterPro" id="IPR036291">
    <property type="entry name" value="NAD(P)-bd_dom_sf"/>
</dbReference>
<organism evidence="11">
    <name type="scientific">marine sediment metagenome</name>
    <dbReference type="NCBI Taxonomy" id="412755"/>
    <lineage>
        <taxon>unclassified sequences</taxon>
        <taxon>metagenomes</taxon>
        <taxon>ecological metagenomes</taxon>
    </lineage>
</organism>
<evidence type="ECO:0000259" key="9">
    <source>
        <dbReference type="Pfam" id="PF03807"/>
    </source>
</evidence>
<dbReference type="SUPFAM" id="SSF48179">
    <property type="entry name" value="6-phosphogluconate dehydrogenase C-terminal domain-like"/>
    <property type="match status" value="1"/>
</dbReference>
<dbReference type="InterPro" id="IPR028939">
    <property type="entry name" value="P5C_Rdtase_cat_N"/>
</dbReference>
<dbReference type="NCBIfam" id="TIGR00112">
    <property type="entry name" value="proC"/>
    <property type="match status" value="1"/>
</dbReference>
<dbReference type="InterPro" id="IPR008927">
    <property type="entry name" value="6-PGluconate_DH-like_C_sf"/>
</dbReference>
<keyword evidence="7" id="KW-0560">Oxidoreductase</keyword>
<keyword evidence="6" id="KW-0521">NADP</keyword>
<evidence type="ECO:0000256" key="3">
    <source>
        <dbReference type="ARBA" id="ARBA00022490"/>
    </source>
</evidence>